<dbReference type="SMART" id="SM00490">
    <property type="entry name" value="HELICc"/>
    <property type="match status" value="1"/>
</dbReference>
<feature type="region of interest" description="Disordered" evidence="2">
    <location>
        <begin position="426"/>
        <end position="458"/>
    </location>
</feature>
<feature type="domain" description="Helicase C-terminal" evidence="3">
    <location>
        <begin position="168"/>
        <end position="322"/>
    </location>
</feature>
<dbReference type="GO" id="GO:0016787">
    <property type="term" value="F:hydrolase activity"/>
    <property type="evidence" value="ECO:0007669"/>
    <property type="project" value="UniProtKB-KW"/>
</dbReference>
<dbReference type="Proteomes" id="UP001630127">
    <property type="component" value="Unassembled WGS sequence"/>
</dbReference>
<proteinExistence type="predicted"/>
<evidence type="ECO:0000256" key="2">
    <source>
        <dbReference type="SAM" id="MobiDB-lite"/>
    </source>
</evidence>
<dbReference type="Gene3D" id="1.10.30.50">
    <property type="match status" value="1"/>
</dbReference>
<evidence type="ECO:0000256" key="1">
    <source>
        <dbReference type="ARBA" id="ARBA00022801"/>
    </source>
</evidence>
<keyword evidence="1" id="KW-0378">Hydrolase</keyword>
<feature type="compositionally biased region" description="Basic and acidic residues" evidence="2">
    <location>
        <begin position="428"/>
        <end position="449"/>
    </location>
</feature>
<feature type="region of interest" description="Disordered" evidence="2">
    <location>
        <begin position="817"/>
        <end position="836"/>
    </location>
</feature>
<name>A0ABD3ACB2_9GENT</name>
<dbReference type="InterPro" id="IPR002711">
    <property type="entry name" value="HNH"/>
</dbReference>
<dbReference type="AlphaFoldDB" id="A0ABD3ACB2"/>
<organism evidence="4 5">
    <name type="scientific">Cinchona calisaya</name>
    <dbReference type="NCBI Taxonomy" id="153742"/>
    <lineage>
        <taxon>Eukaryota</taxon>
        <taxon>Viridiplantae</taxon>
        <taxon>Streptophyta</taxon>
        <taxon>Embryophyta</taxon>
        <taxon>Tracheophyta</taxon>
        <taxon>Spermatophyta</taxon>
        <taxon>Magnoliopsida</taxon>
        <taxon>eudicotyledons</taxon>
        <taxon>Gunneridae</taxon>
        <taxon>Pentapetalae</taxon>
        <taxon>asterids</taxon>
        <taxon>lamiids</taxon>
        <taxon>Gentianales</taxon>
        <taxon>Rubiaceae</taxon>
        <taxon>Cinchonoideae</taxon>
        <taxon>Cinchoneae</taxon>
        <taxon>Cinchona</taxon>
    </lineage>
</organism>
<dbReference type="InterPro" id="IPR027417">
    <property type="entry name" value="P-loop_NTPase"/>
</dbReference>
<dbReference type="CDD" id="cd18793">
    <property type="entry name" value="SF2_C_SNF"/>
    <property type="match status" value="1"/>
</dbReference>
<dbReference type="PANTHER" id="PTHR45766:SF5">
    <property type="entry name" value="SNF2 DOMAIN-CONTAINING PROTEIN _ HELICASE DOMAIN-CONTAINING PROTEIN _ HNH ENDONUCLEASE DOMAIN-CONTAINING PROTEIN"/>
    <property type="match status" value="1"/>
</dbReference>
<dbReference type="InterPro" id="IPR003615">
    <property type="entry name" value="HNH_nuc"/>
</dbReference>
<dbReference type="SUPFAM" id="SSF52540">
    <property type="entry name" value="P-loop containing nucleoside triphosphate hydrolases"/>
    <property type="match status" value="1"/>
</dbReference>
<dbReference type="InterPro" id="IPR001650">
    <property type="entry name" value="Helicase_C-like"/>
</dbReference>
<comment type="caution">
    <text evidence="4">The sequence shown here is derived from an EMBL/GenBank/DDBJ whole genome shotgun (WGS) entry which is preliminary data.</text>
</comment>
<gene>
    <name evidence="4" type="ORF">ACH5RR_007764</name>
</gene>
<dbReference type="PROSITE" id="PS51194">
    <property type="entry name" value="HELICASE_CTER"/>
    <property type="match status" value="1"/>
</dbReference>
<dbReference type="PANTHER" id="PTHR45766">
    <property type="entry name" value="DNA ANNEALING HELICASE AND ENDONUCLEASE ZRANB3 FAMILY MEMBER"/>
    <property type="match status" value="1"/>
</dbReference>
<dbReference type="CDD" id="cd00085">
    <property type="entry name" value="HNHc"/>
    <property type="match status" value="1"/>
</dbReference>
<sequence length="836" mass="93747">MLWPGLLGKTKYDFANTYCFSKLVNGCQGKVFQDFSKGIRLEELNILLKQTVMIRRLKQHVLAQLPPIRRQIIRLVLTKPDIASAMAALGLVSTRSDFASFLTTLGVLDGDAPANDTKDEPSELLQDKNNVQDIMKKEDQILGIAKLSGFFEWLSIHPILAGFDGEEATEASLCSQKMIIFAHHHNVCDKIQEFLWKRGVKTIRIDANVSPSDRKEAVQSFQSSKEVKIAIIGILAGGIGLNLTAACNVVFLELPKEISYLNQAESRAHRLGQTKAVNIYIFCAKGTSDESRWQKLNRSLFEVSSVMNGKRAAIPEIKVKIISDIQTTGITDERNGNLVIKSETNCEASAENVIMPWSCCNTHDSRPFDKYYDSYKMVNTGSGTQNGSGVISSQVEGPQSKATPCLGGGAFSVNEATSGTAITISSHNFEDSEGNNKSEEVNIESEKELSGNGSSEPVEVASTSSVQVDCLRFEVSQYTGRIHLYSCVPGIDSRPQPLFLSFRSEELESKEIKVKKCMEDDQKYHSALLLFMKQWKQLRPIERRKLLVKPLQLPLSTELCYLEESLNHDKRGLLKGGSKKRVTPLGKITCHLPPNAVWRKLHLRSGCSKKEKIYTQGWSAMEEPLCKFCQSPCMNVNANRPEYFEDLFCKLECYVEYSSRTKRNYLREELFQVERGICTRCQLDCHGLVEKIRPLSYENRLECIKKAAPELAKRKKLFDKLVQDPTEGNAWHADHLVPVYQGGGECRLENMRTLCVACHADVTAAQCAERCITRANAKRELKAVMKKLKDPQNPDEIDSKLEDDMAEKELFVEVPGSAYSGAKTNNLMENHEQENP</sequence>
<keyword evidence="5" id="KW-1185">Reference proteome</keyword>
<dbReference type="Pfam" id="PF00271">
    <property type="entry name" value="Helicase_C"/>
    <property type="match status" value="1"/>
</dbReference>
<evidence type="ECO:0000313" key="5">
    <source>
        <dbReference type="Proteomes" id="UP001630127"/>
    </source>
</evidence>
<accession>A0ABD3ACB2</accession>
<dbReference type="Gene3D" id="3.40.50.300">
    <property type="entry name" value="P-loop containing nucleotide triphosphate hydrolases"/>
    <property type="match status" value="1"/>
</dbReference>
<dbReference type="Pfam" id="PF01844">
    <property type="entry name" value="HNH"/>
    <property type="match status" value="1"/>
</dbReference>
<dbReference type="EMBL" id="JBJUIK010000004">
    <property type="protein sequence ID" value="KAL3528442.1"/>
    <property type="molecule type" value="Genomic_DNA"/>
</dbReference>
<protein>
    <recommendedName>
        <fullName evidence="3">Helicase C-terminal domain-containing protein</fullName>
    </recommendedName>
</protein>
<reference evidence="4 5" key="1">
    <citation type="submission" date="2024-11" db="EMBL/GenBank/DDBJ databases">
        <title>A near-complete genome assembly of Cinchona calisaya.</title>
        <authorList>
            <person name="Lian D.C."/>
            <person name="Zhao X.W."/>
            <person name="Wei L."/>
        </authorList>
    </citation>
    <scope>NUCLEOTIDE SEQUENCE [LARGE SCALE GENOMIC DNA]</scope>
    <source>
        <tissue evidence="4">Nenye</tissue>
    </source>
</reference>
<dbReference type="InterPro" id="IPR049730">
    <property type="entry name" value="SNF2/RAD54-like_C"/>
</dbReference>
<evidence type="ECO:0000313" key="4">
    <source>
        <dbReference type="EMBL" id="KAL3528442.1"/>
    </source>
</evidence>
<evidence type="ECO:0000259" key="3">
    <source>
        <dbReference type="PROSITE" id="PS51194"/>
    </source>
</evidence>